<evidence type="ECO:0000313" key="2">
    <source>
        <dbReference type="Proteomes" id="UP000182589"/>
    </source>
</evidence>
<proteinExistence type="predicted"/>
<sequence length="39" mass="4637">MRKWTLIKLVWKDYREIVQMGDEANVVECDNQGVSRGRI</sequence>
<reference evidence="2" key="1">
    <citation type="submission" date="2016-10" db="EMBL/GenBank/DDBJ databases">
        <authorList>
            <person name="Varghese N."/>
        </authorList>
    </citation>
    <scope>NUCLEOTIDE SEQUENCE [LARGE SCALE GENOMIC DNA]</scope>
    <source>
        <strain evidence="2">DSM 12489</strain>
    </source>
</reference>
<keyword evidence="2" id="KW-1185">Reference proteome</keyword>
<dbReference type="STRING" id="89784.SAMN04489725_10735"/>
<gene>
    <name evidence="1" type="ORF">SAMN04489725_10735</name>
</gene>
<organism evidence="1 2">
    <name type="scientific">Alicyclobacillus hesperidum</name>
    <dbReference type="NCBI Taxonomy" id="89784"/>
    <lineage>
        <taxon>Bacteria</taxon>
        <taxon>Bacillati</taxon>
        <taxon>Bacillota</taxon>
        <taxon>Bacilli</taxon>
        <taxon>Bacillales</taxon>
        <taxon>Alicyclobacillaceae</taxon>
        <taxon>Alicyclobacillus</taxon>
    </lineage>
</organism>
<evidence type="ECO:0000313" key="1">
    <source>
        <dbReference type="EMBL" id="SDW50782.1"/>
    </source>
</evidence>
<name>A0A1H2U3K3_9BACL</name>
<accession>A0A1H2U3K3</accession>
<dbReference type="EMBL" id="FNOJ01000007">
    <property type="protein sequence ID" value="SDW50782.1"/>
    <property type="molecule type" value="Genomic_DNA"/>
</dbReference>
<protein>
    <submittedName>
        <fullName evidence="1">Uncharacterized protein</fullName>
    </submittedName>
</protein>
<dbReference type="AlphaFoldDB" id="A0A1H2U3K3"/>
<dbReference type="Proteomes" id="UP000182589">
    <property type="component" value="Unassembled WGS sequence"/>
</dbReference>